<organism evidence="3 4">
    <name type="scientific">Acetobacter pomorum DM001</name>
    <dbReference type="NCBI Taxonomy" id="945681"/>
    <lineage>
        <taxon>Bacteria</taxon>
        <taxon>Pseudomonadati</taxon>
        <taxon>Pseudomonadota</taxon>
        <taxon>Alphaproteobacteria</taxon>
        <taxon>Acetobacterales</taxon>
        <taxon>Acetobacteraceae</taxon>
        <taxon>Acetobacter</taxon>
    </lineage>
</organism>
<evidence type="ECO:0000313" key="3">
    <source>
        <dbReference type="EMBL" id="EGE48556.1"/>
    </source>
</evidence>
<dbReference type="Pfam" id="PF13362">
    <property type="entry name" value="Toprim_3"/>
    <property type="match status" value="1"/>
</dbReference>
<proteinExistence type="predicted"/>
<accession>F1YRW6</accession>
<protein>
    <submittedName>
        <fullName evidence="3">Uncharacterized protein</fullName>
    </submittedName>
</protein>
<evidence type="ECO:0000259" key="2">
    <source>
        <dbReference type="Pfam" id="PF23639"/>
    </source>
</evidence>
<dbReference type="InterPro" id="IPR006171">
    <property type="entry name" value="TOPRIM_dom"/>
</dbReference>
<dbReference type="Gene3D" id="3.40.1360.10">
    <property type="match status" value="1"/>
</dbReference>
<sequence length="364" mass="38828">MSFRQESQTMRRPSASELARLLADHISRLAPELLPHGKKDGVEWRVGSLAGEPGQSLAVRLSGARRGVWADFSSGERGDALDLVAASLFGGDRKQAMAWASHWLGLSETTNAAPIQRRAVQEKLNNSQELDKEAQQRRAKARRLWMDTPAGIAGTPVEAYLAGRGIGLRALGRAPGALRFHPAVWCAEVRKPLPAMLAAICGPTGKLVAVHRTWLAQSPSGTWAKADLQNAKKVLGGFSGGCIRLWRGASGKALDLAPAGDVAIVAEGIETALSCAIACPEHRVLSAVSLSNMAAMKLPDTLTEIIVAADNDTGNASARKALDAALSQFAKQGRTVRLAMPEIQGQDWNNVLTHHDKDTGPERS</sequence>
<comment type="caution">
    <text evidence="3">The sequence shown here is derived from an EMBL/GenBank/DDBJ whole genome shotgun (WGS) entry which is preliminary data.</text>
</comment>
<dbReference type="EMBL" id="AEUP01000014">
    <property type="protein sequence ID" value="EGE48556.1"/>
    <property type="molecule type" value="Genomic_DNA"/>
</dbReference>
<dbReference type="InterPro" id="IPR034154">
    <property type="entry name" value="TOPRIM_DnaG/twinkle"/>
</dbReference>
<dbReference type="CDD" id="cd01029">
    <property type="entry name" value="TOPRIM_primases"/>
    <property type="match status" value="1"/>
</dbReference>
<evidence type="ECO:0000313" key="4">
    <source>
        <dbReference type="Proteomes" id="UP000018454"/>
    </source>
</evidence>
<name>F1YRW6_9PROT</name>
<evidence type="ECO:0000259" key="1">
    <source>
        <dbReference type="Pfam" id="PF13362"/>
    </source>
</evidence>
<reference evidence="3 4" key="1">
    <citation type="journal article" date="2011" name="Science">
        <title>Drosophila microbiome modulates host developmental and metabolic homeostasis via insulin signaling.</title>
        <authorList>
            <person name="Shin S.C."/>
            <person name="Kim S.H."/>
            <person name="You H."/>
            <person name="Kim B."/>
            <person name="Kim A.C."/>
            <person name="Lee K.A."/>
            <person name="Yoon J.H."/>
            <person name="Ryu J.H."/>
            <person name="Lee W.J."/>
        </authorList>
    </citation>
    <scope>NUCLEOTIDE SEQUENCE [LARGE SCALE GENOMIC DNA]</scope>
    <source>
        <strain evidence="3 4">DM001</strain>
    </source>
</reference>
<dbReference type="Pfam" id="PF23639">
    <property type="entry name" value="DUF7146"/>
    <property type="match status" value="1"/>
</dbReference>
<dbReference type="InterPro" id="IPR055570">
    <property type="entry name" value="DUF7146"/>
</dbReference>
<gene>
    <name evidence="3" type="ORF">APO_0653</name>
</gene>
<feature type="domain" description="DUF7146" evidence="2">
    <location>
        <begin position="136"/>
        <end position="245"/>
    </location>
</feature>
<feature type="domain" description="Toprim" evidence="1">
    <location>
        <begin position="263"/>
        <end position="355"/>
    </location>
</feature>
<dbReference type="Proteomes" id="UP000018454">
    <property type="component" value="Unassembled WGS sequence"/>
</dbReference>
<dbReference type="AlphaFoldDB" id="F1YRW6"/>